<evidence type="ECO:0000313" key="2">
    <source>
        <dbReference type="Proteomes" id="UP000323506"/>
    </source>
</evidence>
<keyword evidence="2" id="KW-1185">Reference proteome</keyword>
<organism evidence="1 2">
    <name type="scientific">Gossypium darwinii</name>
    <name type="common">Darwin's cotton</name>
    <name type="synonym">Gossypium barbadense var. darwinii</name>
    <dbReference type="NCBI Taxonomy" id="34276"/>
    <lineage>
        <taxon>Eukaryota</taxon>
        <taxon>Viridiplantae</taxon>
        <taxon>Streptophyta</taxon>
        <taxon>Embryophyta</taxon>
        <taxon>Tracheophyta</taxon>
        <taxon>Spermatophyta</taxon>
        <taxon>Magnoliopsida</taxon>
        <taxon>eudicotyledons</taxon>
        <taxon>Gunneridae</taxon>
        <taxon>Pentapetalae</taxon>
        <taxon>rosids</taxon>
        <taxon>malvids</taxon>
        <taxon>Malvales</taxon>
        <taxon>Malvaceae</taxon>
        <taxon>Malvoideae</taxon>
        <taxon>Gossypium</taxon>
    </lineage>
</organism>
<sequence length="107" mass="12161">MTIATNIKTSLPQIDLALEFLKYKEEGFKNAHKSLVDTLMAKLTSTKYDSQKGIQQHIMGKNENDAKFKVLGMNVNNSFLVHFIFNSLPQFAPFKNNYNTRNGISMS</sequence>
<gene>
    <name evidence="1" type="ORF">ES288_D09G211200v1</name>
</gene>
<accession>A0A5D2BDX4</accession>
<dbReference type="EMBL" id="CM017709">
    <property type="protein sequence ID" value="TYG54700.1"/>
    <property type="molecule type" value="Genomic_DNA"/>
</dbReference>
<dbReference type="Proteomes" id="UP000323506">
    <property type="component" value="Chromosome D09"/>
</dbReference>
<evidence type="ECO:0000313" key="1">
    <source>
        <dbReference type="EMBL" id="TYG54700.1"/>
    </source>
</evidence>
<dbReference type="AlphaFoldDB" id="A0A5D2BDX4"/>
<name>A0A5D2BDX4_GOSDA</name>
<reference evidence="1 2" key="1">
    <citation type="submission" date="2019-06" db="EMBL/GenBank/DDBJ databases">
        <title>WGS assembly of Gossypium darwinii.</title>
        <authorList>
            <person name="Chen Z.J."/>
            <person name="Sreedasyam A."/>
            <person name="Ando A."/>
            <person name="Song Q."/>
            <person name="De L."/>
            <person name="Hulse-Kemp A."/>
            <person name="Ding M."/>
            <person name="Ye W."/>
            <person name="Kirkbride R."/>
            <person name="Jenkins J."/>
            <person name="Plott C."/>
            <person name="Lovell J."/>
            <person name="Lin Y.-M."/>
            <person name="Vaughn R."/>
            <person name="Liu B."/>
            <person name="Li W."/>
            <person name="Simpson S."/>
            <person name="Scheffler B."/>
            <person name="Saski C."/>
            <person name="Grover C."/>
            <person name="Hu G."/>
            <person name="Conover J."/>
            <person name="Carlson J."/>
            <person name="Shu S."/>
            <person name="Boston L."/>
            <person name="Williams M."/>
            <person name="Peterson D."/>
            <person name="Mcgee K."/>
            <person name="Jones D."/>
            <person name="Wendel J."/>
            <person name="Stelly D."/>
            <person name="Grimwood J."/>
            <person name="Schmutz J."/>
        </authorList>
    </citation>
    <scope>NUCLEOTIDE SEQUENCE [LARGE SCALE GENOMIC DNA]</scope>
    <source>
        <strain evidence="1">1808015.09</strain>
    </source>
</reference>
<proteinExistence type="predicted"/>
<protein>
    <submittedName>
        <fullName evidence="1">Uncharacterized protein</fullName>
    </submittedName>
</protein>